<dbReference type="InterPro" id="IPR002347">
    <property type="entry name" value="SDR_fam"/>
</dbReference>
<dbReference type="SUPFAM" id="SSF51735">
    <property type="entry name" value="NAD(P)-binding Rossmann-fold domains"/>
    <property type="match status" value="1"/>
</dbReference>
<organism evidence="1 2">
    <name type="scientific">Lasiodiplodia theobromae</name>
    <dbReference type="NCBI Taxonomy" id="45133"/>
    <lineage>
        <taxon>Eukaryota</taxon>
        <taxon>Fungi</taxon>
        <taxon>Dikarya</taxon>
        <taxon>Ascomycota</taxon>
        <taxon>Pezizomycotina</taxon>
        <taxon>Dothideomycetes</taxon>
        <taxon>Dothideomycetes incertae sedis</taxon>
        <taxon>Botryosphaeriales</taxon>
        <taxon>Botryosphaeriaceae</taxon>
        <taxon>Lasiodiplodia</taxon>
    </lineage>
</organism>
<evidence type="ECO:0000313" key="1">
    <source>
        <dbReference type="EMBL" id="KAB2570887.1"/>
    </source>
</evidence>
<name>A0A5N5CZY1_9PEZI</name>
<sequence length="96" mass="10260">MLVPAYKISKAALNSLTVQYALELEGEGFTVVPISPGYAKTDLSGNQGDITPEQSANAVLNFASRMTTADNGKFYDLGAMKDAPPPSTYFGENPPW</sequence>
<comment type="caution">
    <text evidence="1">The sequence shown here is derived from an EMBL/GenBank/DDBJ whole genome shotgun (WGS) entry which is preliminary data.</text>
</comment>
<dbReference type="InterPro" id="IPR052184">
    <property type="entry name" value="SDR_enzymes"/>
</dbReference>
<keyword evidence="2" id="KW-1185">Reference proteome</keyword>
<reference evidence="1 2" key="1">
    <citation type="journal article" date="2019" name="Sci. Rep.">
        <title>A multi-omics analysis of the grapevine pathogen Lasiodiplodia theobromae reveals that temperature affects the expression of virulence- and pathogenicity-related genes.</title>
        <authorList>
            <person name="Felix C."/>
            <person name="Meneses R."/>
            <person name="Goncalves M.F.M."/>
            <person name="Tilleman L."/>
            <person name="Duarte A.S."/>
            <person name="Jorrin-Novo J.V."/>
            <person name="Van de Peer Y."/>
            <person name="Deforce D."/>
            <person name="Van Nieuwerburgh F."/>
            <person name="Esteves A.C."/>
            <person name="Alves A."/>
        </authorList>
    </citation>
    <scope>NUCLEOTIDE SEQUENCE [LARGE SCALE GENOMIC DNA]</scope>
    <source>
        <strain evidence="1 2">LA-SOL3</strain>
    </source>
</reference>
<dbReference type="EMBL" id="VCHE01000118">
    <property type="protein sequence ID" value="KAB2570887.1"/>
    <property type="molecule type" value="Genomic_DNA"/>
</dbReference>
<dbReference type="Proteomes" id="UP000325902">
    <property type="component" value="Unassembled WGS sequence"/>
</dbReference>
<gene>
    <name evidence="1" type="primary">csgA_2</name>
    <name evidence="1" type="ORF">DBV05_g10451</name>
</gene>
<dbReference type="AlphaFoldDB" id="A0A5N5CZY1"/>
<proteinExistence type="predicted"/>
<evidence type="ECO:0000313" key="2">
    <source>
        <dbReference type="Proteomes" id="UP000325902"/>
    </source>
</evidence>
<dbReference type="Pfam" id="PF13561">
    <property type="entry name" value="adh_short_C2"/>
    <property type="match status" value="1"/>
</dbReference>
<dbReference type="PANTHER" id="PTHR45458:SF1">
    <property type="entry name" value="SHORT CHAIN DEHYDROGENASE"/>
    <property type="match status" value="1"/>
</dbReference>
<dbReference type="GO" id="GO:0016616">
    <property type="term" value="F:oxidoreductase activity, acting on the CH-OH group of donors, NAD or NADP as acceptor"/>
    <property type="evidence" value="ECO:0007669"/>
    <property type="project" value="TreeGrafter"/>
</dbReference>
<dbReference type="Gene3D" id="3.40.50.720">
    <property type="entry name" value="NAD(P)-binding Rossmann-like Domain"/>
    <property type="match status" value="1"/>
</dbReference>
<accession>A0A5N5CZY1</accession>
<dbReference type="PANTHER" id="PTHR45458">
    <property type="entry name" value="SHORT-CHAIN DEHYDROGENASE/REDUCTASE SDR"/>
    <property type="match status" value="1"/>
</dbReference>
<dbReference type="OrthoDB" id="7289984at2759"/>
<dbReference type="InterPro" id="IPR036291">
    <property type="entry name" value="NAD(P)-bd_dom_sf"/>
</dbReference>
<protein>
    <submittedName>
        <fullName evidence="1">C-factor</fullName>
    </submittedName>
</protein>